<dbReference type="AlphaFoldDB" id="Q16CV2"/>
<dbReference type="STRING" id="375451.RD1_0482"/>
<proteinExistence type="predicted"/>
<keyword evidence="4" id="KW-1185">Reference proteome</keyword>
<dbReference type="Proteomes" id="UP000007029">
    <property type="component" value="Chromosome"/>
</dbReference>
<organism evidence="3 4">
    <name type="scientific">Roseobacter denitrificans (strain ATCC 33942 / OCh 114)</name>
    <name type="common">Erythrobacter sp. (strain OCh 114)</name>
    <name type="synonym">Roseobacter denitrificans</name>
    <dbReference type="NCBI Taxonomy" id="375451"/>
    <lineage>
        <taxon>Bacteria</taxon>
        <taxon>Pseudomonadati</taxon>
        <taxon>Pseudomonadota</taxon>
        <taxon>Alphaproteobacteria</taxon>
        <taxon>Rhodobacterales</taxon>
        <taxon>Roseobacteraceae</taxon>
        <taxon>Roseobacter</taxon>
    </lineage>
</organism>
<dbReference type="EMBL" id="CP000362">
    <property type="protein sequence ID" value="ABG30191.1"/>
    <property type="molecule type" value="Genomic_DNA"/>
</dbReference>
<dbReference type="HOGENOM" id="CLU_123925_0_0_5"/>
<dbReference type="GO" id="GO:0003677">
    <property type="term" value="F:DNA binding"/>
    <property type="evidence" value="ECO:0007669"/>
    <property type="project" value="InterPro"/>
</dbReference>
<sequence length="134" mass="15176">MQPLETKAQEFAPQPITAEEGAAMLRAVLRLFGKWAITDEDAATLLDLPVRTYRRWKAGQPGRLGRDTKARLSNILGIHKALRIIFRDTERVYAWVKAPNTAFGGHSALEIMRGGELTDLMRVRRYLDAERGAW</sequence>
<evidence type="ECO:0000313" key="4">
    <source>
        <dbReference type="Proteomes" id="UP000007029"/>
    </source>
</evidence>
<dbReference type="InterPro" id="IPR024467">
    <property type="entry name" value="Xre/MbcA/ParS-like_toxin-bd"/>
</dbReference>
<evidence type="ECO:0000313" key="3">
    <source>
        <dbReference type="EMBL" id="ABG30191.1"/>
    </source>
</evidence>
<evidence type="ECO:0000259" key="2">
    <source>
        <dbReference type="Pfam" id="PF20432"/>
    </source>
</evidence>
<reference evidence="3 4" key="1">
    <citation type="journal article" date="2007" name="J. Bacteriol.">
        <title>The complete genome sequence of Roseobacter denitrificans reveals a mixotrophic rather than photosynthetic metabolism.</title>
        <authorList>
            <person name="Swingley W.D."/>
            <person name="Sadekar S."/>
            <person name="Mastrian S.D."/>
            <person name="Matthies H.J."/>
            <person name="Hao J."/>
            <person name="Ramos H."/>
            <person name="Acharya C.R."/>
            <person name="Conrad A.L."/>
            <person name="Taylor H.L."/>
            <person name="Dejesa L.C."/>
            <person name="Shah M.K."/>
            <person name="O'huallachain M.E."/>
            <person name="Lince M.T."/>
            <person name="Blankenship R.E."/>
            <person name="Beatty J.T."/>
            <person name="Touchman J.W."/>
        </authorList>
    </citation>
    <scope>NUCLEOTIDE SEQUENCE [LARGE SCALE GENOMIC DNA]</scope>
    <source>
        <strain evidence="4">ATCC 33942 / OCh 114</strain>
    </source>
</reference>
<evidence type="ECO:0000259" key="1">
    <source>
        <dbReference type="Pfam" id="PF09722"/>
    </source>
</evidence>
<dbReference type="InterPro" id="IPR046847">
    <property type="entry name" value="Xre-like_HTH"/>
</dbReference>
<protein>
    <submittedName>
        <fullName evidence="3">Uncharacterized protein</fullName>
    </submittedName>
</protein>
<dbReference type="KEGG" id="rde:RD1_0482"/>
<accession>Q16CV2</accession>
<dbReference type="eggNOG" id="COG5642">
    <property type="taxonomic scope" value="Bacteria"/>
</dbReference>
<dbReference type="Pfam" id="PF09722">
    <property type="entry name" value="Xre_MbcA_ParS_C"/>
    <property type="match status" value="1"/>
</dbReference>
<name>Q16CV2_ROSDO</name>
<dbReference type="Pfam" id="PF20432">
    <property type="entry name" value="Xre-like-HTH"/>
    <property type="match status" value="1"/>
</dbReference>
<feature type="domain" description="Antitoxin Xre-like helix-turn-helix" evidence="2">
    <location>
        <begin position="15"/>
        <end position="76"/>
    </location>
</feature>
<gene>
    <name evidence="3" type="ordered locus">RD1_0482</name>
</gene>
<feature type="domain" description="Antitoxin Xre/MbcA/ParS-like toxin-binding" evidence="1">
    <location>
        <begin position="81"/>
        <end position="132"/>
    </location>
</feature>